<proteinExistence type="predicted"/>
<organism evidence="1 2">
    <name type="scientific">Mycolicibacterium helvum</name>
    <dbReference type="NCBI Taxonomy" id="1534349"/>
    <lineage>
        <taxon>Bacteria</taxon>
        <taxon>Bacillati</taxon>
        <taxon>Actinomycetota</taxon>
        <taxon>Actinomycetes</taxon>
        <taxon>Mycobacteriales</taxon>
        <taxon>Mycobacteriaceae</taxon>
        <taxon>Mycolicibacterium</taxon>
    </lineage>
</organism>
<accession>A0A7I7TET6</accession>
<keyword evidence="2" id="KW-1185">Reference proteome</keyword>
<name>A0A7I7TET6_9MYCO</name>
<protein>
    <submittedName>
        <fullName evidence="1">Uncharacterized protein</fullName>
    </submittedName>
</protein>
<dbReference type="EMBL" id="AP022596">
    <property type="protein sequence ID" value="BBY67233.1"/>
    <property type="molecule type" value="Genomic_DNA"/>
</dbReference>
<reference evidence="1 2" key="1">
    <citation type="journal article" date="2019" name="Emerg. Microbes Infect.">
        <title>Comprehensive subspecies identification of 175 nontuberculous mycobacteria species based on 7547 genomic profiles.</title>
        <authorList>
            <person name="Matsumoto Y."/>
            <person name="Kinjo T."/>
            <person name="Motooka D."/>
            <person name="Nabeya D."/>
            <person name="Jung N."/>
            <person name="Uechi K."/>
            <person name="Horii T."/>
            <person name="Iida T."/>
            <person name="Fujita J."/>
            <person name="Nakamura S."/>
        </authorList>
    </citation>
    <scope>NUCLEOTIDE SEQUENCE [LARGE SCALE GENOMIC DNA]</scope>
    <source>
        <strain evidence="1 2">JCM 30396</strain>
    </source>
</reference>
<evidence type="ECO:0000313" key="2">
    <source>
        <dbReference type="Proteomes" id="UP000467148"/>
    </source>
</evidence>
<gene>
    <name evidence="1" type="ORF">MHEL_54760</name>
</gene>
<dbReference type="AlphaFoldDB" id="A0A7I7TET6"/>
<sequence>MLRAKLRIMTLDSEPLVSCQCRDCECTNTTGLLGGEGDTSLCACCYVDCPHVHGPDCQRPEHYKYYVDWSDEDGEFLGRAGEFPSLSFVAPAPHEALAGIKPLVSDALCDMVQTGESPPAPDAALLDDGAQP</sequence>
<dbReference type="SUPFAM" id="SSF143100">
    <property type="entry name" value="TTHA1013/TTHA0281-like"/>
    <property type="match status" value="1"/>
</dbReference>
<dbReference type="InterPro" id="IPR035069">
    <property type="entry name" value="TTHA1013/TTHA0281-like"/>
</dbReference>
<evidence type="ECO:0000313" key="1">
    <source>
        <dbReference type="EMBL" id="BBY67233.1"/>
    </source>
</evidence>
<dbReference type="KEGG" id="mhev:MHEL_54760"/>
<dbReference type="Proteomes" id="UP000467148">
    <property type="component" value="Chromosome"/>
</dbReference>